<evidence type="ECO:0000256" key="3">
    <source>
        <dbReference type="ARBA" id="ARBA00023015"/>
    </source>
</evidence>
<evidence type="ECO:0000256" key="4">
    <source>
        <dbReference type="ARBA" id="ARBA00023163"/>
    </source>
</evidence>
<feature type="compositionally biased region" description="Polar residues" evidence="6">
    <location>
        <begin position="697"/>
        <end position="722"/>
    </location>
</feature>
<feature type="compositionally biased region" description="Polar residues" evidence="6">
    <location>
        <begin position="112"/>
        <end position="128"/>
    </location>
</feature>
<evidence type="ECO:0000256" key="5">
    <source>
        <dbReference type="ARBA" id="ARBA00023242"/>
    </source>
</evidence>
<name>A0A8H4U9X2_9HYPO</name>
<dbReference type="CDD" id="cd00067">
    <property type="entry name" value="GAL4"/>
    <property type="match status" value="1"/>
</dbReference>
<keyword evidence="9" id="KW-1185">Reference proteome</keyword>
<organism evidence="8 9">
    <name type="scientific">Fusarium zealandicum</name>
    <dbReference type="NCBI Taxonomy" id="1053134"/>
    <lineage>
        <taxon>Eukaryota</taxon>
        <taxon>Fungi</taxon>
        <taxon>Dikarya</taxon>
        <taxon>Ascomycota</taxon>
        <taxon>Pezizomycotina</taxon>
        <taxon>Sordariomycetes</taxon>
        <taxon>Hypocreomycetidae</taxon>
        <taxon>Hypocreales</taxon>
        <taxon>Nectriaceae</taxon>
        <taxon>Fusarium</taxon>
        <taxon>Fusarium staphyleae species complex</taxon>
    </lineage>
</organism>
<feature type="compositionally biased region" description="Basic and acidic residues" evidence="6">
    <location>
        <begin position="86"/>
        <end position="95"/>
    </location>
</feature>
<dbReference type="InterPro" id="IPR007219">
    <property type="entry name" value="XnlR_reg_dom"/>
</dbReference>
<evidence type="ECO:0000259" key="7">
    <source>
        <dbReference type="PROSITE" id="PS50048"/>
    </source>
</evidence>
<dbReference type="OrthoDB" id="4456959at2759"/>
<dbReference type="SMART" id="SM00066">
    <property type="entry name" value="GAL4"/>
    <property type="match status" value="1"/>
</dbReference>
<feature type="region of interest" description="Disordered" evidence="6">
    <location>
        <begin position="615"/>
        <end position="644"/>
    </location>
</feature>
<accession>A0A8H4U9X2</accession>
<evidence type="ECO:0000256" key="6">
    <source>
        <dbReference type="SAM" id="MobiDB-lite"/>
    </source>
</evidence>
<dbReference type="CDD" id="cd12148">
    <property type="entry name" value="fungal_TF_MHR"/>
    <property type="match status" value="1"/>
</dbReference>
<keyword evidence="3" id="KW-0805">Transcription regulation</keyword>
<feature type="domain" description="Zn(2)-C6 fungal-type" evidence="7">
    <location>
        <begin position="23"/>
        <end position="53"/>
    </location>
</feature>
<protein>
    <recommendedName>
        <fullName evidence="7">Zn(2)-C6 fungal-type domain-containing protein</fullName>
    </recommendedName>
</protein>
<feature type="region of interest" description="Disordered" evidence="6">
    <location>
        <begin position="86"/>
        <end position="151"/>
    </location>
</feature>
<keyword evidence="5" id="KW-0539">Nucleus</keyword>
<feature type="region of interest" description="Disordered" evidence="6">
    <location>
        <begin position="662"/>
        <end position="681"/>
    </location>
</feature>
<dbReference type="PANTHER" id="PTHR47338">
    <property type="entry name" value="ZN(II)2CYS6 TRANSCRIPTION FACTOR (EUROFUNG)-RELATED"/>
    <property type="match status" value="1"/>
</dbReference>
<comment type="subcellular location">
    <subcellularLocation>
        <location evidence="1">Nucleus</location>
    </subcellularLocation>
</comment>
<dbReference type="GO" id="GO:0008270">
    <property type="term" value="F:zinc ion binding"/>
    <property type="evidence" value="ECO:0007669"/>
    <property type="project" value="InterPro"/>
</dbReference>
<evidence type="ECO:0000256" key="1">
    <source>
        <dbReference type="ARBA" id="ARBA00004123"/>
    </source>
</evidence>
<evidence type="ECO:0000313" key="8">
    <source>
        <dbReference type="EMBL" id="KAF4972495.1"/>
    </source>
</evidence>
<keyword evidence="2" id="KW-0479">Metal-binding</keyword>
<gene>
    <name evidence="8" type="ORF">FZEAL_9575</name>
</gene>
<dbReference type="InterPro" id="IPR036864">
    <property type="entry name" value="Zn2-C6_fun-type_DNA-bd_sf"/>
</dbReference>
<evidence type="ECO:0000256" key="2">
    <source>
        <dbReference type="ARBA" id="ARBA00022723"/>
    </source>
</evidence>
<dbReference type="AlphaFoldDB" id="A0A8H4U9X2"/>
<reference evidence="8" key="2">
    <citation type="submission" date="2020-05" db="EMBL/GenBank/DDBJ databases">
        <authorList>
            <person name="Kim H.-S."/>
            <person name="Proctor R.H."/>
            <person name="Brown D.W."/>
        </authorList>
    </citation>
    <scope>NUCLEOTIDE SEQUENCE</scope>
    <source>
        <strain evidence="8">NRRL 22465</strain>
    </source>
</reference>
<dbReference type="PROSITE" id="PS00463">
    <property type="entry name" value="ZN2_CY6_FUNGAL_1"/>
    <property type="match status" value="1"/>
</dbReference>
<proteinExistence type="predicted"/>
<comment type="caution">
    <text evidence="8">The sequence shown here is derived from an EMBL/GenBank/DDBJ whole genome shotgun (WGS) entry which is preliminary data.</text>
</comment>
<dbReference type="GO" id="GO:0005634">
    <property type="term" value="C:nucleus"/>
    <property type="evidence" value="ECO:0007669"/>
    <property type="project" value="UniProtKB-SubCell"/>
</dbReference>
<sequence length="798" mass="88624">MPPDTAESDPSAAFVPAGTEPLACVSCRARKLRCDRTTPACSRCVKVSTECVYPESRRKPTFKRRNVKELEARLAQVEDYLKEVNNKSTEEKSDDGSPVQPTQPDIQFPNVDFSSSLPQTGNSSSENSHLPFLDPDFTEQPDSTTPPFNTQLMGLGMTEALPPEQVMEDLNTGFFQSQYHMMPIIHPGRYLQAFYGSPLRKPPMCLQYAIWALAAIGHAKYDQYHEVFYRRARQYIEADEMKAWLDRLDGEPLGMPPPLGPPLTWAELEERRRVFWGAFTTDAHCCISTGWPSLIQLEDVATRLPSSEKAFISDCREEAPFMDEAFQGAQYSGFAGTVVTCQTFKVILRHVHVSKPTDGCSDVMNGSFWARHRELDNTLSSLFMFLPEKFRLPENVQDATATHLNLNLHASVMCLHHAAVEKAEKYNLPDHVKQNSINRLRAAAEEVVSILRLNCRATLYFRSPLCALSLYCTTTVYVYLAKQNPTTGLSAIDLSNLELLVQSMEAISRTHIITRAFLQQACLDIENNDLHLSIRMPDMKRFRATFRPGKSHIPLLARNAITKHTESSALFTAHMRSIEAEKAAVSCINKEKREMELRRPGKDCFKAVLGAVTRNVAPTSHPDPTTHKRKRFSSSPAPEIMGNPRARFVSSLGSCEPGACEPQLGPGFSGPGIWPDPGASSFSPRIASDIISLPDRTGSSSTSSPANQDSGARTISLSSHTSPDVIGLGNTAEENRIDLRAFQDRISTPIWQSTEETLFAQITESIAPNGFPNDGIDPWGILNADINWDAEGMPTAEL</sequence>
<dbReference type="InterPro" id="IPR001138">
    <property type="entry name" value="Zn2Cys6_DnaBD"/>
</dbReference>
<dbReference type="EMBL" id="JABEYC010000912">
    <property type="protein sequence ID" value="KAF4972495.1"/>
    <property type="molecule type" value="Genomic_DNA"/>
</dbReference>
<dbReference type="GO" id="GO:0006351">
    <property type="term" value="P:DNA-templated transcription"/>
    <property type="evidence" value="ECO:0007669"/>
    <property type="project" value="InterPro"/>
</dbReference>
<feature type="region of interest" description="Disordered" evidence="6">
    <location>
        <begin position="692"/>
        <end position="729"/>
    </location>
</feature>
<dbReference type="PROSITE" id="PS50048">
    <property type="entry name" value="ZN2_CY6_FUNGAL_2"/>
    <property type="match status" value="1"/>
</dbReference>
<dbReference type="GO" id="GO:0003677">
    <property type="term" value="F:DNA binding"/>
    <property type="evidence" value="ECO:0007669"/>
    <property type="project" value="InterPro"/>
</dbReference>
<reference evidence="8" key="1">
    <citation type="journal article" date="2020" name="BMC Genomics">
        <title>Correction to: Identification and distribution of gene clusters required for synthesis of sphingolipid metabolism inhibitors in diverse species of the filamentous fungus Fusarium.</title>
        <authorList>
            <person name="Kim H.S."/>
            <person name="Lohmar J.M."/>
            <person name="Busman M."/>
            <person name="Brown D.W."/>
            <person name="Naumann T.A."/>
            <person name="Divon H.H."/>
            <person name="Lysoe E."/>
            <person name="Uhlig S."/>
            <person name="Proctor R.H."/>
        </authorList>
    </citation>
    <scope>NUCLEOTIDE SEQUENCE</scope>
    <source>
        <strain evidence="8">NRRL 22465</strain>
    </source>
</reference>
<dbReference type="Gene3D" id="4.10.240.10">
    <property type="entry name" value="Zn(2)-C6 fungal-type DNA-binding domain"/>
    <property type="match status" value="1"/>
</dbReference>
<keyword evidence="4" id="KW-0804">Transcription</keyword>
<dbReference type="Pfam" id="PF04082">
    <property type="entry name" value="Fungal_trans"/>
    <property type="match status" value="1"/>
</dbReference>
<dbReference type="GO" id="GO:0000981">
    <property type="term" value="F:DNA-binding transcription factor activity, RNA polymerase II-specific"/>
    <property type="evidence" value="ECO:0007669"/>
    <property type="project" value="InterPro"/>
</dbReference>
<dbReference type="InterPro" id="IPR050815">
    <property type="entry name" value="TF_fung"/>
</dbReference>
<dbReference type="Pfam" id="PF00172">
    <property type="entry name" value="Zn_clus"/>
    <property type="match status" value="1"/>
</dbReference>
<evidence type="ECO:0000313" key="9">
    <source>
        <dbReference type="Proteomes" id="UP000635477"/>
    </source>
</evidence>
<feature type="compositionally biased region" description="Polar residues" evidence="6">
    <location>
        <begin position="140"/>
        <end position="151"/>
    </location>
</feature>
<dbReference type="Proteomes" id="UP000635477">
    <property type="component" value="Unassembled WGS sequence"/>
</dbReference>
<dbReference type="PANTHER" id="PTHR47338:SF10">
    <property type="entry name" value="TRANSCRIPTION FACTOR DOMAIN-CONTAINING PROTEIN-RELATED"/>
    <property type="match status" value="1"/>
</dbReference>
<dbReference type="SUPFAM" id="SSF57701">
    <property type="entry name" value="Zn2/Cys6 DNA-binding domain"/>
    <property type="match status" value="1"/>
</dbReference>